<evidence type="ECO:0000313" key="3">
    <source>
        <dbReference type="Proteomes" id="UP001174909"/>
    </source>
</evidence>
<comment type="caution">
    <text evidence="2">The sequence shown here is derived from an EMBL/GenBank/DDBJ whole genome shotgun (WGS) entry which is preliminary data.</text>
</comment>
<name>A0AA35TEF1_GEOBA</name>
<accession>A0AA35TEF1</accession>
<dbReference type="AlphaFoldDB" id="A0AA35TEF1"/>
<reference evidence="2" key="1">
    <citation type="submission" date="2023-03" db="EMBL/GenBank/DDBJ databases">
        <authorList>
            <person name="Steffen K."/>
            <person name="Cardenas P."/>
        </authorList>
    </citation>
    <scope>NUCLEOTIDE SEQUENCE</scope>
</reference>
<organism evidence="2 3">
    <name type="scientific">Geodia barretti</name>
    <name type="common">Barrett's horny sponge</name>
    <dbReference type="NCBI Taxonomy" id="519541"/>
    <lineage>
        <taxon>Eukaryota</taxon>
        <taxon>Metazoa</taxon>
        <taxon>Porifera</taxon>
        <taxon>Demospongiae</taxon>
        <taxon>Heteroscleromorpha</taxon>
        <taxon>Tetractinellida</taxon>
        <taxon>Astrophorina</taxon>
        <taxon>Geodiidae</taxon>
        <taxon>Geodia</taxon>
    </lineage>
</organism>
<sequence length="179" mass="19989">MFLGLGRTANLSAPRSATEPRHGRKPSMTLPSSVVKPERYPKPIVSVPSSTSVPKSDRKSKPTGPLDYRKASLSVASSDIEPRCDRKQSASTSESTAERKRERDDERQYENIGIFLMTKPVLSDEPEVKENIAYRCVEIPSSEYAVPQIRPQQRLQRARHAPPRPSEVQAVEAYAKSTL</sequence>
<feature type="compositionally biased region" description="Basic and acidic residues" evidence="1">
    <location>
        <begin position="96"/>
        <end position="109"/>
    </location>
</feature>
<evidence type="ECO:0000313" key="2">
    <source>
        <dbReference type="EMBL" id="CAI8045946.1"/>
    </source>
</evidence>
<keyword evidence="3" id="KW-1185">Reference proteome</keyword>
<dbReference type="EMBL" id="CASHTH010003515">
    <property type="protein sequence ID" value="CAI8045946.1"/>
    <property type="molecule type" value="Genomic_DNA"/>
</dbReference>
<protein>
    <submittedName>
        <fullName evidence="2">Uncharacterized protein</fullName>
    </submittedName>
</protein>
<proteinExistence type="predicted"/>
<evidence type="ECO:0000256" key="1">
    <source>
        <dbReference type="SAM" id="MobiDB-lite"/>
    </source>
</evidence>
<feature type="region of interest" description="Disordered" evidence="1">
    <location>
        <begin position="154"/>
        <end position="179"/>
    </location>
</feature>
<feature type="compositionally biased region" description="Low complexity" evidence="1">
    <location>
        <begin position="42"/>
        <end position="54"/>
    </location>
</feature>
<gene>
    <name evidence="2" type="ORF">GBAR_LOCUS25394</name>
</gene>
<feature type="region of interest" description="Disordered" evidence="1">
    <location>
        <begin position="1"/>
        <end position="109"/>
    </location>
</feature>
<dbReference type="Proteomes" id="UP001174909">
    <property type="component" value="Unassembled WGS sequence"/>
</dbReference>